<proteinExistence type="predicted"/>
<dbReference type="InterPro" id="IPR050194">
    <property type="entry name" value="Glycosyltransferase_grp1"/>
</dbReference>
<organism evidence="2 3">
    <name type="scientific">Fictibacillus norfolkensis</name>
    <dbReference type="NCBI Taxonomy" id="2762233"/>
    <lineage>
        <taxon>Bacteria</taxon>
        <taxon>Bacillati</taxon>
        <taxon>Bacillota</taxon>
        <taxon>Bacilli</taxon>
        <taxon>Bacillales</taxon>
        <taxon>Fictibacillaceae</taxon>
        <taxon>Fictibacillus</taxon>
    </lineage>
</organism>
<dbReference type="CDD" id="cd03801">
    <property type="entry name" value="GT4_PimA-like"/>
    <property type="match status" value="1"/>
</dbReference>
<dbReference type="PANTHER" id="PTHR45947:SF3">
    <property type="entry name" value="SULFOQUINOVOSYL TRANSFERASE SQD2"/>
    <property type="match status" value="1"/>
</dbReference>
<dbReference type="Pfam" id="PF00534">
    <property type="entry name" value="Glycos_transf_1"/>
    <property type="match status" value="1"/>
</dbReference>
<dbReference type="EMBL" id="JACSQM010000005">
    <property type="protein sequence ID" value="MBD7964910.1"/>
    <property type="molecule type" value="Genomic_DNA"/>
</dbReference>
<dbReference type="Proteomes" id="UP000603641">
    <property type="component" value="Unassembled WGS sequence"/>
</dbReference>
<keyword evidence="3" id="KW-1185">Reference proteome</keyword>
<reference evidence="2 3" key="1">
    <citation type="submission" date="2020-08" db="EMBL/GenBank/DDBJ databases">
        <title>A Genomic Blueprint of the Chicken Gut Microbiome.</title>
        <authorList>
            <person name="Gilroy R."/>
            <person name="Ravi A."/>
            <person name="Getino M."/>
            <person name="Pursley I."/>
            <person name="Horton D.L."/>
            <person name="Alikhan N.-F."/>
            <person name="Baker D."/>
            <person name="Gharbi K."/>
            <person name="Hall N."/>
            <person name="Watson M."/>
            <person name="Adriaenssens E.M."/>
            <person name="Foster-Nyarko E."/>
            <person name="Jarju S."/>
            <person name="Secka A."/>
            <person name="Antonio M."/>
            <person name="Oren A."/>
            <person name="Chaudhuri R."/>
            <person name="La Ragione R.M."/>
            <person name="Hildebrand F."/>
            <person name="Pallen M.J."/>
        </authorList>
    </citation>
    <scope>NUCLEOTIDE SEQUENCE [LARGE SCALE GENOMIC DNA]</scope>
    <source>
        <strain evidence="2 3">Sa2CUA10</strain>
    </source>
</reference>
<name>A0ABR8SN42_9BACL</name>
<evidence type="ECO:0000313" key="3">
    <source>
        <dbReference type="Proteomes" id="UP000603641"/>
    </source>
</evidence>
<evidence type="ECO:0000313" key="2">
    <source>
        <dbReference type="EMBL" id="MBD7964910.1"/>
    </source>
</evidence>
<dbReference type="RefSeq" id="WP_191754183.1">
    <property type="nucleotide sequence ID" value="NZ_JACSQM010000005.1"/>
</dbReference>
<feature type="domain" description="Glycosyl transferase family 1" evidence="1">
    <location>
        <begin position="236"/>
        <end position="401"/>
    </location>
</feature>
<sequence length="439" mass="50075">MKKILMINTLPINNFGETNKVKRTAGNQTLYNTLKGYSENGYDVTMLTFCDVPKESKPFPNITVKRSRFLKIFNFLLKTKQKLLFIKRIRKEKSDKVTTDISVKGSTFLFKFWEVFGYLEGLSIAKKNKADLIYGYEIYSTRPSKRIADKIGVPSVSRFQGTELSFYLNEPDKFEKSMPYILGTKVPTDLVIMANDGTQGDEILVRLGVDINKVRFWVNGLTDKNKYLNYKKEGNYKGILGIPEDAFVICTANRFVDWKRIDRIIKVVHELTKKNQNVYLVAIGDGPEKMALAHLVSSLNLKNNVIFTGTLEHAETIYHIANADLYITLNEGGNLGNSVLEALALGTAVCTLRNNSVEKVLMDGYNAILFNTVDEQKISSQIYKLVENREMIENIKVNARNYAESKLLSWSDRMFLEVETISELIEKSKKRKLSTNLQK</sequence>
<gene>
    <name evidence="2" type="ORF">H9648_12680</name>
</gene>
<dbReference type="InterPro" id="IPR001296">
    <property type="entry name" value="Glyco_trans_1"/>
</dbReference>
<evidence type="ECO:0000259" key="1">
    <source>
        <dbReference type="Pfam" id="PF00534"/>
    </source>
</evidence>
<dbReference type="Gene3D" id="3.40.50.2000">
    <property type="entry name" value="Glycogen Phosphorylase B"/>
    <property type="match status" value="2"/>
</dbReference>
<comment type="caution">
    <text evidence="2">The sequence shown here is derived from an EMBL/GenBank/DDBJ whole genome shotgun (WGS) entry which is preliminary data.</text>
</comment>
<dbReference type="SUPFAM" id="SSF53756">
    <property type="entry name" value="UDP-Glycosyltransferase/glycogen phosphorylase"/>
    <property type="match status" value="1"/>
</dbReference>
<accession>A0ABR8SN42</accession>
<protein>
    <submittedName>
        <fullName evidence="2">Glycosyltransferase family 4 protein</fullName>
    </submittedName>
</protein>
<dbReference type="PANTHER" id="PTHR45947">
    <property type="entry name" value="SULFOQUINOVOSYL TRANSFERASE SQD2"/>
    <property type="match status" value="1"/>
</dbReference>